<proteinExistence type="predicted"/>
<comment type="caution">
    <text evidence="1">The sequence shown here is derived from an EMBL/GenBank/DDBJ whole genome shotgun (WGS) entry which is preliminary data.</text>
</comment>
<name>A0AAN6EKV4_EXODE</name>
<dbReference type="Proteomes" id="UP001161757">
    <property type="component" value="Unassembled WGS sequence"/>
</dbReference>
<reference evidence="1" key="1">
    <citation type="submission" date="2023-01" db="EMBL/GenBank/DDBJ databases">
        <title>Exophiala dermititidis isolated from Cystic Fibrosis Patient.</title>
        <authorList>
            <person name="Kurbessoian T."/>
            <person name="Crocker A."/>
            <person name="Murante D."/>
            <person name="Hogan D.A."/>
            <person name="Stajich J.E."/>
        </authorList>
    </citation>
    <scope>NUCLEOTIDE SEQUENCE</scope>
    <source>
        <strain evidence="1">Ex8</strain>
    </source>
</reference>
<evidence type="ECO:0000313" key="1">
    <source>
        <dbReference type="EMBL" id="KAJ8986989.1"/>
    </source>
</evidence>
<dbReference type="AlphaFoldDB" id="A0AAN6EKV4"/>
<accession>A0AAN6EKV4</accession>
<sequence>MQEDYESRRLAHSLQKLQHARIGGSHLLTSENVLHVDPGNALELWSSHYGAITTLGLTTQGADPLEHVFVPPADTIDPIHIATTAVANQHTAIDKVCKRGANAPWYTTHDADLSTPSLPKTYAGSRVNLAHAGPLVQPRNLH</sequence>
<gene>
    <name evidence="1" type="ORF">HRR80_008927</name>
</gene>
<protein>
    <submittedName>
        <fullName evidence="1">Uncharacterized protein</fullName>
    </submittedName>
</protein>
<dbReference type="EMBL" id="JAJGCB010000029">
    <property type="protein sequence ID" value="KAJ8986989.1"/>
    <property type="molecule type" value="Genomic_DNA"/>
</dbReference>
<evidence type="ECO:0000313" key="2">
    <source>
        <dbReference type="Proteomes" id="UP001161757"/>
    </source>
</evidence>
<organism evidence="1 2">
    <name type="scientific">Exophiala dermatitidis</name>
    <name type="common">Black yeast-like fungus</name>
    <name type="synonym">Wangiella dermatitidis</name>
    <dbReference type="NCBI Taxonomy" id="5970"/>
    <lineage>
        <taxon>Eukaryota</taxon>
        <taxon>Fungi</taxon>
        <taxon>Dikarya</taxon>
        <taxon>Ascomycota</taxon>
        <taxon>Pezizomycotina</taxon>
        <taxon>Eurotiomycetes</taxon>
        <taxon>Chaetothyriomycetidae</taxon>
        <taxon>Chaetothyriales</taxon>
        <taxon>Herpotrichiellaceae</taxon>
        <taxon>Exophiala</taxon>
    </lineage>
</organism>